<comment type="caution">
    <text evidence="2">The sequence shown here is derived from an EMBL/GenBank/DDBJ whole genome shotgun (WGS) entry which is preliminary data.</text>
</comment>
<feature type="transmembrane region" description="Helical" evidence="1">
    <location>
        <begin position="45"/>
        <end position="63"/>
    </location>
</feature>
<keyword evidence="1" id="KW-0472">Membrane</keyword>
<organism evidence="2">
    <name type="scientific">marine sediment metagenome</name>
    <dbReference type="NCBI Taxonomy" id="412755"/>
    <lineage>
        <taxon>unclassified sequences</taxon>
        <taxon>metagenomes</taxon>
        <taxon>ecological metagenomes</taxon>
    </lineage>
</organism>
<dbReference type="AlphaFoldDB" id="X1B849"/>
<dbReference type="EMBL" id="BART01012385">
    <property type="protein sequence ID" value="GAG80323.1"/>
    <property type="molecule type" value="Genomic_DNA"/>
</dbReference>
<feature type="transmembrane region" description="Helical" evidence="1">
    <location>
        <begin position="21"/>
        <end position="39"/>
    </location>
</feature>
<evidence type="ECO:0000256" key="1">
    <source>
        <dbReference type="SAM" id="Phobius"/>
    </source>
</evidence>
<sequence>YLLKPGVLKSFMEFFKKGKRIYFVGLLRFVLAVIFLLAANQCKTAWVIIVFGILFMISGLLVFTLGAKRLNSILDWWQRQSDVLLRLMALIALAVGAVIIYCA</sequence>
<feature type="transmembrane region" description="Helical" evidence="1">
    <location>
        <begin position="83"/>
        <end position="101"/>
    </location>
</feature>
<proteinExistence type="predicted"/>
<feature type="non-terminal residue" evidence="2">
    <location>
        <position position="1"/>
    </location>
</feature>
<protein>
    <submittedName>
        <fullName evidence="2">Uncharacterized protein</fullName>
    </submittedName>
</protein>
<accession>X1B849</accession>
<gene>
    <name evidence="2" type="ORF">S01H4_25881</name>
</gene>
<reference evidence="2" key="1">
    <citation type="journal article" date="2014" name="Front. Microbiol.">
        <title>High frequency of phylogenetically diverse reductive dehalogenase-homologous genes in deep subseafloor sedimentary metagenomes.</title>
        <authorList>
            <person name="Kawai M."/>
            <person name="Futagami T."/>
            <person name="Toyoda A."/>
            <person name="Takaki Y."/>
            <person name="Nishi S."/>
            <person name="Hori S."/>
            <person name="Arai W."/>
            <person name="Tsubouchi T."/>
            <person name="Morono Y."/>
            <person name="Uchiyama I."/>
            <person name="Ito T."/>
            <person name="Fujiyama A."/>
            <person name="Inagaki F."/>
            <person name="Takami H."/>
        </authorList>
    </citation>
    <scope>NUCLEOTIDE SEQUENCE</scope>
    <source>
        <strain evidence="2">Expedition CK06-06</strain>
    </source>
</reference>
<keyword evidence="1" id="KW-1133">Transmembrane helix</keyword>
<name>X1B849_9ZZZZ</name>
<evidence type="ECO:0000313" key="2">
    <source>
        <dbReference type="EMBL" id="GAG80323.1"/>
    </source>
</evidence>
<keyword evidence="1" id="KW-0812">Transmembrane</keyword>